<dbReference type="InterPro" id="IPR003593">
    <property type="entry name" value="AAA+_ATPase"/>
</dbReference>
<dbReference type="NCBIfam" id="TIGR01189">
    <property type="entry name" value="ccmA"/>
    <property type="match status" value="1"/>
</dbReference>
<dbReference type="PANTHER" id="PTHR43499:SF1">
    <property type="entry name" value="ABC TRANSPORTER I FAMILY MEMBER 1"/>
    <property type="match status" value="1"/>
</dbReference>
<evidence type="ECO:0000313" key="8">
    <source>
        <dbReference type="EMBL" id="QNT77714.1"/>
    </source>
</evidence>
<dbReference type="GO" id="GO:0016887">
    <property type="term" value="F:ATP hydrolysis activity"/>
    <property type="evidence" value="ECO:0007669"/>
    <property type="project" value="InterPro"/>
</dbReference>
<evidence type="ECO:0000256" key="2">
    <source>
        <dbReference type="ARBA" id="ARBA00022741"/>
    </source>
</evidence>
<dbReference type="Proteomes" id="UP000516349">
    <property type="component" value="Chromosome"/>
</dbReference>
<dbReference type="PROSITE" id="PS50893">
    <property type="entry name" value="ABC_TRANSPORTER_2"/>
    <property type="match status" value="1"/>
</dbReference>
<evidence type="ECO:0000256" key="5">
    <source>
        <dbReference type="ARBA" id="ARBA00022967"/>
    </source>
</evidence>
<dbReference type="RefSeq" id="WP_203414142.1">
    <property type="nucleotide sequence ID" value="NZ_CP060244.1"/>
</dbReference>
<evidence type="ECO:0000256" key="3">
    <source>
        <dbReference type="ARBA" id="ARBA00022748"/>
    </source>
</evidence>
<dbReference type="InterPro" id="IPR005895">
    <property type="entry name" value="ABC_transptr_haem_export_CcmA"/>
</dbReference>
<dbReference type="SUPFAM" id="SSF52540">
    <property type="entry name" value="P-loop containing nucleoside triphosphate hydrolases"/>
    <property type="match status" value="1"/>
</dbReference>
<dbReference type="Pfam" id="PF00005">
    <property type="entry name" value="ABC_tran"/>
    <property type="match status" value="1"/>
</dbReference>
<gene>
    <name evidence="8" type="primary">ccmA</name>
    <name evidence="8" type="ORF">JGUZn3_04650</name>
</gene>
<keyword evidence="2" id="KW-0547">Nucleotide-binding</keyword>
<dbReference type="PROSITE" id="PS00211">
    <property type="entry name" value="ABC_TRANSPORTER_1"/>
    <property type="match status" value="1"/>
</dbReference>
<sequence>MTAFPRPKILHTATLKVEQVTLFRNNTPLLHNLSFQLSAGSILYITGRNGIGKSTLLRAIAGFILPQTGSISIDGTVRAANPFLYTSQLSYLGHLDSLKKALTPTENFLPFCPDRPTILNALEQLNVHNLADIPIHLLSSGQKRRVALCRLLLVPKSLWLLDEPNVGLDTSTASLLGKMIEQHQQQGGITIVTSHTPLPFKNTQTLELAPYTLHTPPLSHFSDFLS</sequence>
<dbReference type="SMART" id="SM00382">
    <property type="entry name" value="AAA"/>
    <property type="match status" value="1"/>
</dbReference>
<dbReference type="InterPro" id="IPR017871">
    <property type="entry name" value="ABC_transporter-like_CS"/>
</dbReference>
<name>A0A7H1NPK4_9PROT</name>
<dbReference type="InterPro" id="IPR003439">
    <property type="entry name" value="ABC_transporter-like_ATP-bd"/>
</dbReference>
<evidence type="ECO:0000256" key="1">
    <source>
        <dbReference type="ARBA" id="ARBA00022448"/>
    </source>
</evidence>
<dbReference type="AlphaFoldDB" id="A0A7H1NPK4"/>
<evidence type="ECO:0000256" key="4">
    <source>
        <dbReference type="ARBA" id="ARBA00022840"/>
    </source>
</evidence>
<keyword evidence="6" id="KW-0472">Membrane</keyword>
<feature type="domain" description="ABC transporter" evidence="7">
    <location>
        <begin position="15"/>
        <end position="226"/>
    </location>
</feature>
<proteinExistence type="predicted"/>
<dbReference type="PANTHER" id="PTHR43499">
    <property type="entry name" value="ABC TRANSPORTER I FAMILY MEMBER 1"/>
    <property type="match status" value="1"/>
</dbReference>
<dbReference type="InterPro" id="IPR027417">
    <property type="entry name" value="P-loop_NTPase"/>
</dbReference>
<organism evidence="8 9">
    <name type="scientific">Entomobacter blattae</name>
    <dbReference type="NCBI Taxonomy" id="2762277"/>
    <lineage>
        <taxon>Bacteria</taxon>
        <taxon>Pseudomonadati</taxon>
        <taxon>Pseudomonadota</taxon>
        <taxon>Alphaproteobacteria</taxon>
        <taxon>Acetobacterales</taxon>
        <taxon>Acetobacteraceae</taxon>
        <taxon>Entomobacter</taxon>
    </lineage>
</organism>
<dbReference type="KEGG" id="ebla:JGUZn3_04650"/>
<keyword evidence="5" id="KW-1278">Translocase</keyword>
<dbReference type="GO" id="GO:0005524">
    <property type="term" value="F:ATP binding"/>
    <property type="evidence" value="ECO:0007669"/>
    <property type="project" value="UniProtKB-KW"/>
</dbReference>
<evidence type="ECO:0000256" key="6">
    <source>
        <dbReference type="ARBA" id="ARBA00023136"/>
    </source>
</evidence>
<keyword evidence="3" id="KW-0201">Cytochrome c-type biogenesis</keyword>
<accession>A0A7H1NPK4</accession>
<dbReference type="Gene3D" id="3.40.50.300">
    <property type="entry name" value="P-loop containing nucleotide triphosphate hydrolases"/>
    <property type="match status" value="1"/>
</dbReference>
<dbReference type="GO" id="GO:0022857">
    <property type="term" value="F:transmembrane transporter activity"/>
    <property type="evidence" value="ECO:0007669"/>
    <property type="project" value="InterPro"/>
</dbReference>
<dbReference type="GO" id="GO:0017004">
    <property type="term" value="P:cytochrome complex assembly"/>
    <property type="evidence" value="ECO:0007669"/>
    <property type="project" value="UniProtKB-KW"/>
</dbReference>
<keyword evidence="9" id="KW-1185">Reference proteome</keyword>
<protein>
    <submittedName>
        <fullName evidence="8">Cytochrome c biogenesis ATP-binding export protein CcmA</fullName>
    </submittedName>
</protein>
<dbReference type="EMBL" id="CP060244">
    <property type="protein sequence ID" value="QNT77714.1"/>
    <property type="molecule type" value="Genomic_DNA"/>
</dbReference>
<reference evidence="8 9" key="1">
    <citation type="submission" date="2020-08" db="EMBL/GenBank/DDBJ databases">
        <title>Complete genome sequence of Entomobacter blattae G55GP.</title>
        <authorList>
            <person name="Poehlein A."/>
            <person name="Guzman J."/>
            <person name="Daniel R."/>
            <person name="Vilcinskas A."/>
        </authorList>
    </citation>
    <scope>NUCLEOTIDE SEQUENCE [LARGE SCALE GENOMIC DNA]</scope>
    <source>
        <strain evidence="8 9">G55GP</strain>
    </source>
</reference>
<evidence type="ECO:0000259" key="7">
    <source>
        <dbReference type="PROSITE" id="PS50893"/>
    </source>
</evidence>
<evidence type="ECO:0000313" key="9">
    <source>
        <dbReference type="Proteomes" id="UP000516349"/>
    </source>
</evidence>
<keyword evidence="4 8" id="KW-0067">ATP-binding</keyword>
<keyword evidence="1" id="KW-0813">Transport</keyword>